<reference evidence="2 3" key="1">
    <citation type="journal article" date="2014" name="PLoS Genet.">
        <title>Phylogenetically driven sequencing of extremely halophilic archaea reveals strategies for static and dynamic osmo-response.</title>
        <authorList>
            <person name="Becker E.A."/>
            <person name="Seitzer P.M."/>
            <person name="Tritt A."/>
            <person name="Larsen D."/>
            <person name="Krusor M."/>
            <person name="Yao A.I."/>
            <person name="Wu D."/>
            <person name="Madern D."/>
            <person name="Eisen J.A."/>
            <person name="Darling A.E."/>
            <person name="Facciotti M.T."/>
        </authorList>
    </citation>
    <scope>NUCLEOTIDE SEQUENCE [LARGE SCALE GENOMIC DNA]</scope>
    <source>
        <strain evidence="2 3">100A6</strain>
    </source>
</reference>
<keyword evidence="3" id="KW-1185">Reference proteome</keyword>
<comment type="caution">
    <text evidence="2">The sequence shown here is derived from an EMBL/GenBank/DDBJ whole genome shotgun (WGS) entry which is preliminary data.</text>
</comment>
<gene>
    <name evidence="2" type="ORF">C447_07358</name>
</gene>
<accession>M0M0C8</accession>
<dbReference type="EMBL" id="AOMB01000021">
    <property type="protein sequence ID" value="EMA39126.1"/>
    <property type="molecule type" value="Genomic_DNA"/>
</dbReference>
<keyword evidence="1" id="KW-0812">Transmembrane</keyword>
<dbReference type="Proteomes" id="UP000011566">
    <property type="component" value="Unassembled WGS sequence"/>
</dbReference>
<evidence type="ECO:0000256" key="1">
    <source>
        <dbReference type="SAM" id="Phobius"/>
    </source>
</evidence>
<organism evidence="2 3">
    <name type="scientific">Halococcus hamelinensis 100A6</name>
    <dbReference type="NCBI Taxonomy" id="1132509"/>
    <lineage>
        <taxon>Archaea</taxon>
        <taxon>Methanobacteriati</taxon>
        <taxon>Methanobacteriota</taxon>
        <taxon>Stenosarchaea group</taxon>
        <taxon>Halobacteria</taxon>
        <taxon>Halobacteriales</taxon>
        <taxon>Halococcaceae</taxon>
        <taxon>Halococcus</taxon>
    </lineage>
</organism>
<proteinExistence type="predicted"/>
<evidence type="ECO:0000313" key="2">
    <source>
        <dbReference type="EMBL" id="EMA39126.1"/>
    </source>
</evidence>
<dbReference type="AlphaFoldDB" id="M0M0C8"/>
<sequence length="63" mass="6638">MNRKRIGLCAALAVALLLAATEPVLAQSSVNEGLISGLNEKLLWVAVPITVLVEGIPVSYTHL</sequence>
<name>M0M0C8_9EURY</name>
<keyword evidence="1" id="KW-1133">Transmembrane helix</keyword>
<feature type="transmembrane region" description="Helical" evidence="1">
    <location>
        <begin position="42"/>
        <end position="60"/>
    </location>
</feature>
<protein>
    <submittedName>
        <fullName evidence="2">Cytochrome C oxidase subunit II</fullName>
    </submittedName>
</protein>
<evidence type="ECO:0000313" key="3">
    <source>
        <dbReference type="Proteomes" id="UP000011566"/>
    </source>
</evidence>
<keyword evidence="1" id="KW-0472">Membrane</keyword>
<feature type="non-terminal residue" evidence="2">
    <location>
        <position position="63"/>
    </location>
</feature>